<comment type="caution">
    <text evidence="12">The sequence shown here is derived from an EMBL/GenBank/DDBJ whole genome shotgun (WGS) entry which is preliminary data.</text>
</comment>
<keyword evidence="4" id="KW-1003">Cell membrane</keyword>
<evidence type="ECO:0000256" key="6">
    <source>
        <dbReference type="ARBA" id="ARBA00022692"/>
    </source>
</evidence>
<evidence type="ECO:0000256" key="10">
    <source>
        <dbReference type="RuleBase" id="RU364125"/>
    </source>
</evidence>
<dbReference type="Proteomes" id="UP000638188">
    <property type="component" value="Unassembled WGS sequence"/>
</dbReference>
<keyword evidence="13" id="KW-1185">Reference proteome</keyword>
<comment type="subcellular location">
    <subcellularLocation>
        <location evidence="10">Cell inner membrane</location>
    </subcellularLocation>
    <subcellularLocation>
        <location evidence="2">Cell membrane</location>
        <topology evidence="2">Single-pass membrane protein</topology>
    </subcellularLocation>
</comment>
<accession>A0ABQ1PF10</accession>
<keyword evidence="7 10" id="KW-0283">Flagellar rotation</keyword>
<comment type="function">
    <text evidence="1 10">Controls the rotational direction of flagella during chemotaxis.</text>
</comment>
<evidence type="ECO:0000313" key="12">
    <source>
        <dbReference type="EMBL" id="GGC96026.1"/>
    </source>
</evidence>
<evidence type="ECO:0000256" key="1">
    <source>
        <dbReference type="ARBA" id="ARBA00002254"/>
    </source>
</evidence>
<evidence type="ECO:0000256" key="3">
    <source>
        <dbReference type="ARBA" id="ARBA00008281"/>
    </source>
</evidence>
<evidence type="ECO:0000256" key="8">
    <source>
        <dbReference type="ARBA" id="ARBA00022989"/>
    </source>
</evidence>
<evidence type="ECO:0000256" key="2">
    <source>
        <dbReference type="ARBA" id="ARBA00004162"/>
    </source>
</evidence>
<reference evidence="13" key="1">
    <citation type="journal article" date="2019" name="Int. J. Syst. Evol. Microbiol.">
        <title>The Global Catalogue of Microorganisms (GCM) 10K type strain sequencing project: providing services to taxonomists for standard genome sequencing and annotation.</title>
        <authorList>
            <consortium name="The Broad Institute Genomics Platform"/>
            <consortium name="The Broad Institute Genome Sequencing Center for Infectious Disease"/>
            <person name="Wu L."/>
            <person name="Ma J."/>
        </authorList>
    </citation>
    <scope>NUCLEOTIDE SEQUENCE [LARGE SCALE GENOMIC DNA]</scope>
    <source>
        <strain evidence="13">CGMCC 1.12482</strain>
    </source>
</reference>
<evidence type="ECO:0000256" key="4">
    <source>
        <dbReference type="ARBA" id="ARBA00022475"/>
    </source>
</evidence>
<organism evidence="12 13">
    <name type="scientific">Halopseudomonas salina</name>
    <dbReference type="NCBI Taxonomy" id="1323744"/>
    <lineage>
        <taxon>Bacteria</taxon>
        <taxon>Pseudomonadati</taxon>
        <taxon>Pseudomonadota</taxon>
        <taxon>Gammaproteobacteria</taxon>
        <taxon>Pseudomonadales</taxon>
        <taxon>Pseudomonadaceae</taxon>
        <taxon>Halopseudomonas</taxon>
    </lineage>
</organism>
<proteinExistence type="inferred from homology"/>
<dbReference type="InterPro" id="IPR005503">
    <property type="entry name" value="FliL"/>
</dbReference>
<sequence length="132" mass="14334">MRMILALPLLLSLFAALPAKAQDTPVAAAQYVELKPSFVGTVGPGPKIQYMKVDVALRANDPTAVPRIEYHDPLIRNALVSLFAHETLESVATLEGKEALRSKALAAVREVLEEEEGTPLVDDLLFTNLVTQ</sequence>
<dbReference type="Pfam" id="PF03748">
    <property type="entry name" value="FliL"/>
    <property type="match status" value="1"/>
</dbReference>
<comment type="similarity">
    <text evidence="3 10">Belongs to the FliL family.</text>
</comment>
<evidence type="ECO:0000313" key="13">
    <source>
        <dbReference type="Proteomes" id="UP000638188"/>
    </source>
</evidence>
<keyword evidence="5 10" id="KW-0145">Chemotaxis</keyword>
<gene>
    <name evidence="12" type="ORF">GCM10007418_14450</name>
</gene>
<keyword evidence="8" id="KW-1133">Transmembrane helix</keyword>
<evidence type="ECO:0000256" key="9">
    <source>
        <dbReference type="ARBA" id="ARBA00023136"/>
    </source>
</evidence>
<protein>
    <recommendedName>
        <fullName evidence="10">Flagellar protein FliL</fullName>
    </recommendedName>
</protein>
<keyword evidence="6" id="KW-0812">Transmembrane</keyword>
<keyword evidence="11" id="KW-0732">Signal</keyword>
<keyword evidence="12" id="KW-0969">Cilium</keyword>
<keyword evidence="9 10" id="KW-0472">Membrane</keyword>
<dbReference type="PANTHER" id="PTHR35091:SF2">
    <property type="entry name" value="FLAGELLAR PROTEIN FLIL"/>
    <property type="match status" value="1"/>
</dbReference>
<feature type="chain" id="PRO_5045715285" description="Flagellar protein FliL" evidence="11">
    <location>
        <begin position="22"/>
        <end position="132"/>
    </location>
</feature>
<dbReference type="EMBL" id="BMFF01000002">
    <property type="protein sequence ID" value="GGC96026.1"/>
    <property type="molecule type" value="Genomic_DNA"/>
</dbReference>
<evidence type="ECO:0000256" key="11">
    <source>
        <dbReference type="SAM" id="SignalP"/>
    </source>
</evidence>
<dbReference type="PANTHER" id="PTHR35091">
    <property type="entry name" value="FLAGELLAR PROTEIN FLIL"/>
    <property type="match status" value="1"/>
</dbReference>
<feature type="signal peptide" evidence="11">
    <location>
        <begin position="1"/>
        <end position="21"/>
    </location>
</feature>
<keyword evidence="10" id="KW-0997">Cell inner membrane</keyword>
<keyword evidence="12" id="KW-0966">Cell projection</keyword>
<name>A0ABQ1PF10_9GAMM</name>
<evidence type="ECO:0000256" key="7">
    <source>
        <dbReference type="ARBA" id="ARBA00022779"/>
    </source>
</evidence>
<dbReference type="RefSeq" id="WP_150276628.1">
    <property type="nucleotide sequence ID" value="NZ_BMFF01000002.1"/>
</dbReference>
<keyword evidence="12" id="KW-0282">Flagellum</keyword>
<evidence type="ECO:0000256" key="5">
    <source>
        <dbReference type="ARBA" id="ARBA00022500"/>
    </source>
</evidence>